<comment type="caution">
    <text evidence="9">The sequence shown here is derived from an EMBL/GenBank/DDBJ whole genome shotgun (WGS) entry which is preliminary data.</text>
</comment>
<feature type="transmembrane region" description="Helical" evidence="8">
    <location>
        <begin position="109"/>
        <end position="125"/>
    </location>
</feature>
<keyword evidence="5" id="KW-0653">Protein transport</keyword>
<feature type="transmembrane region" description="Helical" evidence="8">
    <location>
        <begin position="85"/>
        <end position="103"/>
    </location>
</feature>
<gene>
    <name evidence="9" type="ORF">CPA56_05215</name>
</gene>
<accession>A0ABR5ZST0</accession>
<dbReference type="EMBL" id="PDLY01000003">
    <property type="protein sequence ID" value="MBA5727379.1"/>
    <property type="molecule type" value="Genomic_DNA"/>
</dbReference>
<feature type="transmembrane region" description="Helical" evidence="8">
    <location>
        <begin position="343"/>
        <end position="362"/>
    </location>
</feature>
<feature type="transmembrane region" description="Helical" evidence="8">
    <location>
        <begin position="374"/>
        <end position="394"/>
    </location>
</feature>
<dbReference type="InterPro" id="IPR036259">
    <property type="entry name" value="MFS_trans_sf"/>
</dbReference>
<keyword evidence="5" id="KW-0571">Peptide transport</keyword>
<feature type="transmembrane region" description="Helical" evidence="8">
    <location>
        <begin position="438"/>
        <end position="457"/>
    </location>
</feature>
<feature type="transmembrane region" description="Helical" evidence="8">
    <location>
        <begin position="477"/>
        <end position="503"/>
    </location>
</feature>
<evidence type="ECO:0000256" key="6">
    <source>
        <dbReference type="ARBA" id="ARBA00022989"/>
    </source>
</evidence>
<name>A0ABR5ZST0_9PROT</name>
<keyword evidence="6 8" id="KW-1133">Transmembrane helix</keyword>
<keyword evidence="7 8" id="KW-0472">Membrane</keyword>
<dbReference type="CDD" id="cd17346">
    <property type="entry name" value="MFS_DtpA_like"/>
    <property type="match status" value="1"/>
</dbReference>
<feature type="transmembrane region" description="Helical" evidence="8">
    <location>
        <begin position="406"/>
        <end position="431"/>
    </location>
</feature>
<evidence type="ECO:0000256" key="8">
    <source>
        <dbReference type="SAM" id="Phobius"/>
    </source>
</evidence>
<evidence type="ECO:0000256" key="7">
    <source>
        <dbReference type="ARBA" id="ARBA00023136"/>
    </source>
</evidence>
<evidence type="ECO:0000256" key="5">
    <source>
        <dbReference type="ARBA" id="ARBA00022856"/>
    </source>
</evidence>
<dbReference type="NCBIfam" id="TIGR00924">
    <property type="entry name" value="yjdL_sub1_fam"/>
    <property type="match status" value="1"/>
</dbReference>
<dbReference type="PANTHER" id="PTHR23517:SF15">
    <property type="entry name" value="PROTON-DEPENDENT OLIGOPEPTIDE FAMILY TRANSPORT PROTEIN"/>
    <property type="match status" value="1"/>
</dbReference>
<dbReference type="SUPFAM" id="SSF103473">
    <property type="entry name" value="MFS general substrate transporter"/>
    <property type="match status" value="2"/>
</dbReference>
<organism evidence="9 10">
    <name type="scientific">Bombella mellum</name>
    <dbReference type="NCBI Taxonomy" id="2039288"/>
    <lineage>
        <taxon>Bacteria</taxon>
        <taxon>Pseudomonadati</taxon>
        <taxon>Pseudomonadota</taxon>
        <taxon>Alphaproteobacteria</taxon>
        <taxon>Acetobacterales</taxon>
        <taxon>Acetobacteraceae</taxon>
        <taxon>Bombella</taxon>
    </lineage>
</organism>
<keyword evidence="10" id="KW-1185">Reference proteome</keyword>
<proteinExistence type="predicted"/>
<dbReference type="InterPro" id="IPR005279">
    <property type="entry name" value="Dipep/tripep_permease"/>
</dbReference>
<comment type="subcellular location">
    <subcellularLocation>
        <location evidence="1">Cell membrane</location>
        <topology evidence="1">Multi-pass membrane protein</topology>
    </subcellularLocation>
</comment>
<keyword evidence="2" id="KW-0813">Transport</keyword>
<keyword evidence="3" id="KW-1003">Cell membrane</keyword>
<evidence type="ECO:0000313" key="9">
    <source>
        <dbReference type="EMBL" id="MBA5727379.1"/>
    </source>
</evidence>
<evidence type="ECO:0000313" key="10">
    <source>
        <dbReference type="Proteomes" id="UP000765338"/>
    </source>
</evidence>
<feature type="transmembrane region" description="Helical" evidence="8">
    <location>
        <begin position="260"/>
        <end position="280"/>
    </location>
</feature>
<dbReference type="InterPro" id="IPR050171">
    <property type="entry name" value="MFS_Transporters"/>
</dbReference>
<keyword evidence="4 8" id="KW-0812">Transmembrane</keyword>
<dbReference type="PANTHER" id="PTHR23517">
    <property type="entry name" value="RESISTANCE PROTEIN MDTM, PUTATIVE-RELATED-RELATED"/>
    <property type="match status" value="1"/>
</dbReference>
<dbReference type="Gene3D" id="1.20.1250.20">
    <property type="entry name" value="MFS general substrate transporter like domains"/>
    <property type="match status" value="1"/>
</dbReference>
<feature type="transmembrane region" description="Helical" evidence="8">
    <location>
        <begin position="235"/>
        <end position="254"/>
    </location>
</feature>
<dbReference type="Pfam" id="PF00854">
    <property type="entry name" value="PTR2"/>
    <property type="match status" value="1"/>
</dbReference>
<feature type="transmembrane region" description="Helical" evidence="8">
    <location>
        <begin position="175"/>
        <end position="195"/>
    </location>
</feature>
<feature type="transmembrane region" description="Helical" evidence="8">
    <location>
        <begin position="56"/>
        <end position="76"/>
    </location>
</feature>
<evidence type="ECO:0000256" key="3">
    <source>
        <dbReference type="ARBA" id="ARBA00022475"/>
    </source>
</evidence>
<feature type="transmembrane region" description="Helical" evidence="8">
    <location>
        <begin position="292"/>
        <end position="309"/>
    </location>
</feature>
<evidence type="ECO:0000256" key="1">
    <source>
        <dbReference type="ARBA" id="ARBA00004651"/>
    </source>
</evidence>
<dbReference type="Proteomes" id="UP000765338">
    <property type="component" value="Unassembled WGS sequence"/>
</dbReference>
<protein>
    <submittedName>
        <fullName evidence="9">MFS transporter</fullName>
    </submittedName>
</protein>
<evidence type="ECO:0000256" key="4">
    <source>
        <dbReference type="ARBA" id="ARBA00022692"/>
    </source>
</evidence>
<dbReference type="InterPro" id="IPR000109">
    <property type="entry name" value="POT_fam"/>
</dbReference>
<feature type="transmembrane region" description="Helical" evidence="8">
    <location>
        <begin position="31"/>
        <end position="50"/>
    </location>
</feature>
<sequence>MTDQQHSAATFLSARRRAFAVVMAIELWERFGYYGMQAVLTVFMVVQLHMRDHDVNIMQGGLGFLIYSLPVLGGLLGDQCLGTRLTMLMGAFGLTAGYGLLAMSLGHQAVFLPALTLIALSNGLFKPNAGTLVRRIYAGDGTALDAAFTLYYMAINVGSTVSMLLMPWLQQRYGAAVAFLACAGGLLAGLGYYAVRGGRMRRFLAGHAAEAVRQHGGASMSVPWMDRLAGPVRKGGLGAGILLAFMVVWAFCTWVLYSPALVRLCIILAGAGLVLLWVWLYLRAQDSERPGLLLTYILCAQTMAYQIFYQQMQTSLTLFAMRDVSGVYQLGPWRLFTMSAGQFQALNPIAVMLFSPLLAWLYRRSARRGQDAAPAIKILFGYALVALAFCIWWLAAGHSTGLVSPWVMVAGYGTMSLGELLTIGLGLAIVARYAPARVSAVLMGALFLLWGIGMYLGSLVADLASVPADGGGSLAGYVALFRGLCLGCAGLCVLLVLLLPVTGRLGRLHRERMVKKPVTVTGI</sequence>
<dbReference type="RefSeq" id="WP_182040990.1">
    <property type="nucleotide sequence ID" value="NZ_PDLY01000003.1"/>
</dbReference>
<reference evidence="9 10" key="1">
    <citation type="submission" date="2017-10" db="EMBL/GenBank/DDBJ databases">
        <authorList>
            <person name="Jakob F."/>
        </authorList>
    </citation>
    <scope>NUCLEOTIDE SEQUENCE [LARGE SCALE GENOMIC DNA]</scope>
    <source>
        <strain evidence="9 10">TMW 2.1889</strain>
    </source>
</reference>
<feature type="transmembrane region" description="Helical" evidence="8">
    <location>
        <begin position="146"/>
        <end position="169"/>
    </location>
</feature>
<evidence type="ECO:0000256" key="2">
    <source>
        <dbReference type="ARBA" id="ARBA00022448"/>
    </source>
</evidence>